<evidence type="ECO:0000313" key="1">
    <source>
        <dbReference type="EMBL" id="QTP54585.1"/>
    </source>
</evidence>
<dbReference type="Proteomes" id="UP000671868">
    <property type="component" value="Chromosome"/>
</dbReference>
<dbReference type="PANTHER" id="PTHR31902">
    <property type="entry name" value="ACTIN PATCHES DISTAL PROTEIN 1"/>
    <property type="match status" value="1"/>
</dbReference>
<dbReference type="Gene3D" id="3.40.30.10">
    <property type="entry name" value="Glutaredoxin"/>
    <property type="match status" value="1"/>
</dbReference>
<dbReference type="PANTHER" id="PTHR31902:SF22">
    <property type="entry name" value="SLL1203 PROTEIN"/>
    <property type="match status" value="1"/>
</dbReference>
<protein>
    <submittedName>
        <fullName evidence="1">Sucrase ferredoxin</fullName>
    </submittedName>
</protein>
<accession>A0ABX7W4E6</accession>
<reference evidence="1 2" key="1">
    <citation type="journal article" date="2021" name="Front. Microbiol.">
        <title>Aerobic Denitrification and Heterotrophic Sulfur Oxidation in the Genus Halomonas Revealed by Six Novel Species Characterizations and Genome-Based Analysis.</title>
        <authorList>
            <person name="Wang L."/>
            <person name="Shao Z."/>
        </authorList>
    </citation>
    <scope>NUCLEOTIDE SEQUENCE [LARGE SCALE GENOMIC DNA]</scope>
    <source>
        <strain evidence="1 2">MCCC 1A11059</strain>
    </source>
</reference>
<gene>
    <name evidence="1" type="ORF">HNO51_07745</name>
</gene>
<proteinExistence type="predicted"/>
<dbReference type="InterPro" id="IPR036249">
    <property type="entry name" value="Thioredoxin-like_sf"/>
</dbReference>
<organism evidence="1 2">
    <name type="scientific">Billgrantia sulfidoxydans</name>
    <dbReference type="NCBI Taxonomy" id="2733484"/>
    <lineage>
        <taxon>Bacteria</taxon>
        <taxon>Pseudomonadati</taxon>
        <taxon>Pseudomonadota</taxon>
        <taxon>Gammaproteobacteria</taxon>
        <taxon>Oceanospirillales</taxon>
        <taxon>Halomonadaceae</taxon>
        <taxon>Billgrantia</taxon>
    </lineage>
</organism>
<dbReference type="CDD" id="cd03062">
    <property type="entry name" value="TRX_Fd_Sucrase"/>
    <property type="match status" value="1"/>
</dbReference>
<evidence type="ECO:0000313" key="2">
    <source>
        <dbReference type="Proteomes" id="UP000671868"/>
    </source>
</evidence>
<keyword evidence="2" id="KW-1185">Reference proteome</keyword>
<name>A0ABX7W4E6_9GAMM</name>
<sequence length="318" mass="35261">MSTRATQHFCARESLAMGDPLAGSAAHAERNLLLSWPRSKWRRSLRRASDMPDDVAAQLEAIAEAGRRVNLIHRRDQPGEHHRLYLMPENRRYEMPRAELPAVLDALQRGEPLTRWEMGPPQGSLLLCCTHGKKDKCCAKFGYAAYKALEAAVAKRALPFEVWESTHLGGCRLAASAVAFPALRKYGRIATEDVLPLLEAEMADRPYLPCYRGDSRLSPVQQCAQVAALEWLASCGIHADVTVAPSSKGHEPRQDWLQVRWRSAGDEGRLAVRCEPRMLRRYDTCADLAVGPPAASQVWVATQVEVAEGRAARVTSCS</sequence>
<dbReference type="EMBL" id="CP053381">
    <property type="protein sequence ID" value="QTP54585.1"/>
    <property type="molecule type" value="Genomic_DNA"/>
</dbReference>
<dbReference type="SUPFAM" id="SSF52833">
    <property type="entry name" value="Thioredoxin-like"/>
    <property type="match status" value="1"/>
</dbReference>
<dbReference type="InterPro" id="IPR009737">
    <property type="entry name" value="Aim32/Apd1-like"/>
</dbReference>
<dbReference type="Pfam" id="PF06999">
    <property type="entry name" value="Suc_Fer-like"/>
    <property type="match status" value="1"/>
</dbReference>
<dbReference type="RefSeq" id="WP_209538869.1">
    <property type="nucleotide sequence ID" value="NZ_CP053381.1"/>
</dbReference>